<comment type="subcellular location">
    <subcellularLocation>
        <location evidence="1">Cytoplasm</location>
    </subcellularLocation>
</comment>
<feature type="domain" description="NAA35-like N-terminal" evidence="5">
    <location>
        <begin position="82"/>
        <end position="244"/>
    </location>
</feature>
<comment type="similarity">
    <text evidence="2">Belongs to the MAK10 family.</text>
</comment>
<evidence type="ECO:0000256" key="3">
    <source>
        <dbReference type="ARBA" id="ARBA00022490"/>
    </source>
</evidence>
<dbReference type="Pfam" id="PF25789">
    <property type="entry name" value="TPR_NAA35"/>
    <property type="match status" value="1"/>
</dbReference>
<evidence type="ECO:0000259" key="6">
    <source>
        <dbReference type="Pfam" id="PF25789"/>
    </source>
</evidence>
<reference evidence="7" key="2">
    <citation type="submission" date="2023-06" db="EMBL/GenBank/DDBJ databases">
        <authorList>
            <consortium name="Lawrence Berkeley National Laboratory"/>
            <person name="Mondo S.J."/>
            <person name="Hensen N."/>
            <person name="Bonometti L."/>
            <person name="Westerberg I."/>
            <person name="Brannstrom I.O."/>
            <person name="Guillou S."/>
            <person name="Cros-Aarteil S."/>
            <person name="Calhoun S."/>
            <person name="Haridas S."/>
            <person name="Kuo A."/>
            <person name="Pangilinan J."/>
            <person name="Riley R."/>
            <person name="Labutti K."/>
            <person name="Andreopoulos B."/>
            <person name="Lipzen A."/>
            <person name="Chen C."/>
            <person name="Yanf M."/>
            <person name="Daum C."/>
            <person name="Ng V."/>
            <person name="Clum A."/>
            <person name="Steindorff A."/>
            <person name="Ohm R."/>
            <person name="Martin F."/>
            <person name="Silar P."/>
            <person name="Natvig D."/>
            <person name="Lalanne C."/>
            <person name="Gautier V."/>
            <person name="Ament-Velasquez S.L."/>
            <person name="Kruys A."/>
            <person name="Hutchinson M.I."/>
            <person name="Powell A.J."/>
            <person name="Barry K."/>
            <person name="Miller A.N."/>
            <person name="Grigoriev I.V."/>
            <person name="Debuchy R."/>
            <person name="Gladieux P."/>
            <person name="Thoren M.H."/>
            <person name="Johannesson H."/>
        </authorList>
    </citation>
    <scope>NUCLEOTIDE SEQUENCE</scope>
    <source>
        <strain evidence="7">PSN324</strain>
    </source>
</reference>
<dbReference type="Pfam" id="PF04112">
    <property type="entry name" value="Mak10"/>
    <property type="match status" value="1"/>
</dbReference>
<dbReference type="PANTHER" id="PTHR21373:SF0">
    <property type="entry name" value="N-ALPHA-ACETYLTRANSFERASE 35, NATC AUXILIARY SUBUNIT"/>
    <property type="match status" value="1"/>
</dbReference>
<evidence type="ECO:0000259" key="5">
    <source>
        <dbReference type="Pfam" id="PF04112"/>
    </source>
</evidence>
<protein>
    <submittedName>
        <fullName evidence="7">MAK10 subunit</fullName>
    </submittedName>
</protein>
<dbReference type="AlphaFoldDB" id="A0AAV9HNF9"/>
<dbReference type="InterPro" id="IPR057982">
    <property type="entry name" value="TPR_NAA35"/>
</dbReference>
<dbReference type="EMBL" id="MU865008">
    <property type="protein sequence ID" value="KAK4460596.1"/>
    <property type="molecule type" value="Genomic_DNA"/>
</dbReference>
<evidence type="ECO:0000256" key="2">
    <source>
        <dbReference type="ARBA" id="ARBA00006289"/>
    </source>
</evidence>
<gene>
    <name evidence="7" type="ORF">QBC42DRAFT_288349</name>
</gene>
<keyword evidence="8" id="KW-1185">Reference proteome</keyword>
<organism evidence="7 8">
    <name type="scientific">Cladorrhinum samala</name>
    <dbReference type="NCBI Taxonomy" id="585594"/>
    <lineage>
        <taxon>Eukaryota</taxon>
        <taxon>Fungi</taxon>
        <taxon>Dikarya</taxon>
        <taxon>Ascomycota</taxon>
        <taxon>Pezizomycotina</taxon>
        <taxon>Sordariomycetes</taxon>
        <taxon>Sordariomycetidae</taxon>
        <taxon>Sordariales</taxon>
        <taxon>Podosporaceae</taxon>
        <taxon>Cladorrhinum</taxon>
    </lineage>
</organism>
<evidence type="ECO:0000313" key="8">
    <source>
        <dbReference type="Proteomes" id="UP001321749"/>
    </source>
</evidence>
<dbReference type="InterPro" id="IPR057983">
    <property type="entry name" value="NAA35-like_N"/>
</dbReference>
<feature type="domain" description="NAA35-like TPR repeats" evidence="6">
    <location>
        <begin position="362"/>
        <end position="781"/>
    </location>
</feature>
<feature type="compositionally biased region" description="Pro residues" evidence="4">
    <location>
        <begin position="48"/>
        <end position="57"/>
    </location>
</feature>
<dbReference type="GO" id="GO:0031417">
    <property type="term" value="C:NatC complex"/>
    <property type="evidence" value="ECO:0007669"/>
    <property type="project" value="InterPro"/>
</dbReference>
<sequence>MSQNDGGSHHPETSSSQNVAGMVAKELVSLSITNSHPPQRHQDDLFSQPPPPPPPPVITNNEGVIAFDITEKFRKATGTLQPGELVKDGFFTLFESVGALEIMDPKMDSGCLAPGESLDEDYDVARPLLPVEVLGIIDQLLSLEMAWHMGYPLSQTLLTNVYIERMLNPEPENLTDADFIRGRKNQEERDPMHAVLRAYCLGLVKTCWYVNERIKFEHYYEEEDFVTNTYHRSLLENIDQEEIVDEIMGVRKMVHGLRHHITDEMAQALGFRLEFRTAFLRVIELAELRSNPDSMSLPWSQMLAVWEAIDKSRPLGTPVPESFSTKIQRRLASTMPPRPIVKLSADETYEHFKKLIKDGLTVLDVLKYEDPQSLLNFVMTFQAQKPQPMVYIRTLLQSFLFKDMVILGRLSIRRILDDDLCLIVLPSSRHLDPTNDLVEAPHHPHYAIAHQMELFRQRAAQSYLDIFRAFCQNRCRIRRTLLHSIQDWEMVQMDAEEIDGLLQHQIEEKPLIIHEDIPDAQPSYYIPLASWAYLYKLRLMEWRVQLGFELEIYAADELAGMYWYLSSLSRSRVRLIERIKFFVNHRYADYQANRPNNLSVSTTSSEAQFAKTKSWLRQAGHEAAATAEFADALSHLYTVLLREKLIVPPPRPYGNPELRHQVRMKGLDTIGLPEFPSVEEFQAGAEQAHIPSPKLLEKAIAALARVKRRFTELGEMGQEKVFTFNCHDRWKEENRNVVKSVIAANVLISTLKERVEDEEKGTRGMKVGIENPAERHHDWWALPVFTSKELE</sequence>
<evidence type="ECO:0000256" key="1">
    <source>
        <dbReference type="ARBA" id="ARBA00004496"/>
    </source>
</evidence>
<proteinExistence type="inferred from homology"/>
<dbReference type="PANTHER" id="PTHR21373">
    <property type="entry name" value="GLUCOSE REPRESSIBLE PROTEIN MAK10"/>
    <property type="match status" value="1"/>
</dbReference>
<accession>A0AAV9HNF9</accession>
<dbReference type="Proteomes" id="UP001321749">
    <property type="component" value="Unassembled WGS sequence"/>
</dbReference>
<evidence type="ECO:0000256" key="4">
    <source>
        <dbReference type="SAM" id="MobiDB-lite"/>
    </source>
</evidence>
<keyword evidence="3" id="KW-0963">Cytoplasm</keyword>
<dbReference type="InterPro" id="IPR007244">
    <property type="entry name" value="Naa35_N"/>
</dbReference>
<reference evidence="7" key="1">
    <citation type="journal article" date="2023" name="Mol. Phylogenet. Evol.">
        <title>Genome-scale phylogeny and comparative genomics of the fungal order Sordariales.</title>
        <authorList>
            <person name="Hensen N."/>
            <person name="Bonometti L."/>
            <person name="Westerberg I."/>
            <person name="Brannstrom I.O."/>
            <person name="Guillou S."/>
            <person name="Cros-Aarteil S."/>
            <person name="Calhoun S."/>
            <person name="Haridas S."/>
            <person name="Kuo A."/>
            <person name="Mondo S."/>
            <person name="Pangilinan J."/>
            <person name="Riley R."/>
            <person name="LaButti K."/>
            <person name="Andreopoulos B."/>
            <person name="Lipzen A."/>
            <person name="Chen C."/>
            <person name="Yan M."/>
            <person name="Daum C."/>
            <person name="Ng V."/>
            <person name="Clum A."/>
            <person name="Steindorff A."/>
            <person name="Ohm R.A."/>
            <person name="Martin F."/>
            <person name="Silar P."/>
            <person name="Natvig D.O."/>
            <person name="Lalanne C."/>
            <person name="Gautier V."/>
            <person name="Ament-Velasquez S.L."/>
            <person name="Kruys A."/>
            <person name="Hutchinson M.I."/>
            <person name="Powell A.J."/>
            <person name="Barry K."/>
            <person name="Miller A.N."/>
            <person name="Grigoriev I.V."/>
            <person name="Debuchy R."/>
            <person name="Gladieux P."/>
            <person name="Hiltunen Thoren M."/>
            <person name="Johannesson H."/>
        </authorList>
    </citation>
    <scope>NUCLEOTIDE SEQUENCE</scope>
    <source>
        <strain evidence="7">PSN324</strain>
    </source>
</reference>
<feature type="region of interest" description="Disordered" evidence="4">
    <location>
        <begin position="1"/>
        <end position="61"/>
    </location>
</feature>
<evidence type="ECO:0000313" key="7">
    <source>
        <dbReference type="EMBL" id="KAK4460596.1"/>
    </source>
</evidence>
<name>A0AAV9HNF9_9PEZI</name>
<comment type="caution">
    <text evidence="7">The sequence shown here is derived from an EMBL/GenBank/DDBJ whole genome shotgun (WGS) entry which is preliminary data.</text>
</comment>